<accession>A0A4Y2K7R3</accession>
<organism evidence="1 2">
    <name type="scientific">Araneus ventricosus</name>
    <name type="common">Orbweaver spider</name>
    <name type="synonym">Epeira ventricosa</name>
    <dbReference type="NCBI Taxonomy" id="182803"/>
    <lineage>
        <taxon>Eukaryota</taxon>
        <taxon>Metazoa</taxon>
        <taxon>Ecdysozoa</taxon>
        <taxon>Arthropoda</taxon>
        <taxon>Chelicerata</taxon>
        <taxon>Arachnida</taxon>
        <taxon>Araneae</taxon>
        <taxon>Araneomorphae</taxon>
        <taxon>Entelegynae</taxon>
        <taxon>Araneoidea</taxon>
        <taxon>Araneidae</taxon>
        <taxon>Araneus</taxon>
    </lineage>
</organism>
<evidence type="ECO:0000313" key="1">
    <source>
        <dbReference type="EMBL" id="GBM97785.1"/>
    </source>
</evidence>
<dbReference type="AlphaFoldDB" id="A0A4Y2K7R3"/>
<comment type="caution">
    <text evidence="1">The sequence shown here is derived from an EMBL/GenBank/DDBJ whole genome shotgun (WGS) entry which is preliminary data.</text>
</comment>
<name>A0A4Y2K7R3_ARAVE</name>
<protein>
    <submittedName>
        <fullName evidence="1">Uncharacterized protein</fullName>
    </submittedName>
</protein>
<gene>
    <name evidence="1" type="ORF">AVEN_101198_1</name>
</gene>
<dbReference type="Proteomes" id="UP000499080">
    <property type="component" value="Unassembled WGS sequence"/>
</dbReference>
<sequence length="114" mass="13155">MPVFQTTSTSTLQLRRYSPTRVDTPVSALRFLILHAKRADCRAPFSPVYQSQKIGELSGYRVQYPDSNFSLQQACHKFVMTRVQVHHKFVMTRVQVHHKFVMTRVQACSKRAAS</sequence>
<evidence type="ECO:0000313" key="2">
    <source>
        <dbReference type="Proteomes" id="UP000499080"/>
    </source>
</evidence>
<keyword evidence="2" id="KW-1185">Reference proteome</keyword>
<dbReference type="EMBL" id="BGPR01004268">
    <property type="protein sequence ID" value="GBM97785.1"/>
    <property type="molecule type" value="Genomic_DNA"/>
</dbReference>
<reference evidence="1 2" key="1">
    <citation type="journal article" date="2019" name="Sci. Rep.">
        <title>Orb-weaving spider Araneus ventricosus genome elucidates the spidroin gene catalogue.</title>
        <authorList>
            <person name="Kono N."/>
            <person name="Nakamura H."/>
            <person name="Ohtoshi R."/>
            <person name="Moran D.A.P."/>
            <person name="Shinohara A."/>
            <person name="Yoshida Y."/>
            <person name="Fujiwara M."/>
            <person name="Mori M."/>
            <person name="Tomita M."/>
            <person name="Arakawa K."/>
        </authorList>
    </citation>
    <scope>NUCLEOTIDE SEQUENCE [LARGE SCALE GENOMIC DNA]</scope>
</reference>
<proteinExistence type="predicted"/>